<dbReference type="EMBL" id="CP080544">
    <property type="protein sequence ID" value="QYR53311.1"/>
    <property type="molecule type" value="Genomic_DNA"/>
</dbReference>
<evidence type="ECO:0000313" key="2">
    <source>
        <dbReference type="EMBL" id="QYR53311.1"/>
    </source>
</evidence>
<dbReference type="PANTHER" id="PTHR34818">
    <property type="entry name" value="PROTEIN BLI-3"/>
    <property type="match status" value="1"/>
</dbReference>
<proteinExistence type="predicted"/>
<evidence type="ECO:0000313" key="3">
    <source>
        <dbReference type="Proteomes" id="UP000824755"/>
    </source>
</evidence>
<name>A0ABX8WR53_9GAMM</name>
<dbReference type="Pfam" id="PF16242">
    <property type="entry name" value="Pyrid_ox_like"/>
    <property type="match status" value="1"/>
</dbReference>
<dbReference type="RefSeq" id="WP_220380128.1">
    <property type="nucleotide sequence ID" value="NZ_CP080544.1"/>
</dbReference>
<dbReference type="Gene3D" id="2.30.110.10">
    <property type="entry name" value="Electron Transport, Fmn-binding Protein, Chain A"/>
    <property type="match status" value="1"/>
</dbReference>
<dbReference type="PANTHER" id="PTHR34818:SF1">
    <property type="entry name" value="PROTEIN BLI-3"/>
    <property type="match status" value="1"/>
</dbReference>
<gene>
    <name evidence="2" type="ORF">H8L67_02005</name>
</gene>
<dbReference type="InterPro" id="IPR052917">
    <property type="entry name" value="Stress-Dev_Protein"/>
</dbReference>
<keyword evidence="3" id="KW-1185">Reference proteome</keyword>
<dbReference type="InterPro" id="IPR012349">
    <property type="entry name" value="Split_barrel_FMN-bd"/>
</dbReference>
<sequence>MTDATVLVEKFWKALDADRTVMLCAEGVAPRPMTALREDGQGPIWFFTAIDTEMGRATEGGKPLGAVLMLTSKGHDLFASATGQLEQHNDREVIDRLWNPFIAAWYTGKDDPKLRLMRFQPDQAEVWENGNSLLAGIKMLIGIDPKRDFKDQAKQVKL</sequence>
<feature type="domain" description="General stress protein FMN-binding split barrel" evidence="1">
    <location>
        <begin position="8"/>
        <end position="141"/>
    </location>
</feature>
<dbReference type="Proteomes" id="UP000824755">
    <property type="component" value="Chromosome"/>
</dbReference>
<dbReference type="InterPro" id="IPR038725">
    <property type="entry name" value="YdaG_split_barrel_FMN-bd"/>
</dbReference>
<reference evidence="2 3" key="1">
    <citation type="submission" date="2021-08" db="EMBL/GenBank/DDBJ databases">
        <title>Lysobacter sp. strain CJ11 Genome sequencing and assembly.</title>
        <authorList>
            <person name="Kim I."/>
        </authorList>
    </citation>
    <scope>NUCLEOTIDE SEQUENCE [LARGE SCALE GENOMIC DNA]</scope>
    <source>
        <strain evidence="2 3">CJ11</strain>
    </source>
</reference>
<accession>A0ABX8WR53</accession>
<protein>
    <submittedName>
        <fullName evidence="2">Pyridoxamine 5'-phosphate oxidase family protein</fullName>
    </submittedName>
</protein>
<organism evidence="2 3">
    <name type="scientific">Lysobacter soyae</name>
    <dbReference type="NCBI Taxonomy" id="2764185"/>
    <lineage>
        <taxon>Bacteria</taxon>
        <taxon>Pseudomonadati</taxon>
        <taxon>Pseudomonadota</taxon>
        <taxon>Gammaproteobacteria</taxon>
        <taxon>Lysobacterales</taxon>
        <taxon>Lysobacteraceae</taxon>
        <taxon>Lysobacter</taxon>
    </lineage>
</organism>
<evidence type="ECO:0000259" key="1">
    <source>
        <dbReference type="Pfam" id="PF16242"/>
    </source>
</evidence>
<dbReference type="SUPFAM" id="SSF50475">
    <property type="entry name" value="FMN-binding split barrel"/>
    <property type="match status" value="1"/>
</dbReference>